<gene>
    <name evidence="1" type="ORF">H8E29_15380</name>
</gene>
<dbReference type="Proteomes" id="UP000614469">
    <property type="component" value="Unassembled WGS sequence"/>
</dbReference>
<reference evidence="1 2" key="1">
    <citation type="submission" date="2020-08" db="EMBL/GenBank/DDBJ databases">
        <title>Bridging the membrane lipid divide: bacteria of the FCB group superphylum have the potential to synthesize archaeal ether lipids.</title>
        <authorList>
            <person name="Villanueva L."/>
            <person name="Von Meijenfeldt F.A.B."/>
            <person name="Westbye A.B."/>
            <person name="Yadav S."/>
            <person name="Hopmans E.C."/>
            <person name="Dutilh B.E."/>
            <person name="Sinninghe Damste J.S."/>
        </authorList>
    </citation>
    <scope>NUCLEOTIDE SEQUENCE [LARGE SCALE GENOMIC DNA]</scope>
    <source>
        <strain evidence="1">NIOZ-UU36</strain>
    </source>
</reference>
<name>A0A8J6TH51_9CHLR</name>
<organism evidence="1 2">
    <name type="scientific">Candidatus Desulfolinea nitratireducens</name>
    <dbReference type="NCBI Taxonomy" id="2841698"/>
    <lineage>
        <taxon>Bacteria</taxon>
        <taxon>Bacillati</taxon>
        <taxon>Chloroflexota</taxon>
        <taxon>Anaerolineae</taxon>
        <taxon>Anaerolineales</taxon>
        <taxon>Anaerolineales incertae sedis</taxon>
        <taxon>Candidatus Desulfolinea</taxon>
    </lineage>
</organism>
<proteinExistence type="predicted"/>
<sequence length="126" mass="13882">MAKTFYTERDIEDLVKQGVLSLVVDDNVALTDLAYTRANKLGMEMVTQNDKPPAAPERPYIAQPVKKVTAQKSAPVRNVTSSLPPSDKHVLHERIHAAVVAKLGTSVDPKLLDVIITRVLRNINTN</sequence>
<evidence type="ECO:0000313" key="1">
    <source>
        <dbReference type="EMBL" id="MBC8336643.1"/>
    </source>
</evidence>
<dbReference type="AlphaFoldDB" id="A0A8J6TH51"/>
<comment type="caution">
    <text evidence="1">The sequence shown here is derived from an EMBL/GenBank/DDBJ whole genome shotgun (WGS) entry which is preliminary data.</text>
</comment>
<accession>A0A8J6TH51</accession>
<protein>
    <submittedName>
        <fullName evidence="1">Uncharacterized protein</fullName>
    </submittedName>
</protein>
<evidence type="ECO:0000313" key="2">
    <source>
        <dbReference type="Proteomes" id="UP000614469"/>
    </source>
</evidence>
<dbReference type="EMBL" id="JACNJN010000179">
    <property type="protein sequence ID" value="MBC8336643.1"/>
    <property type="molecule type" value="Genomic_DNA"/>
</dbReference>